<dbReference type="InterPro" id="IPR002919">
    <property type="entry name" value="TIL_dom"/>
</dbReference>
<keyword evidence="2" id="KW-1015">Disulfide bond</keyword>
<comment type="caution">
    <text evidence="4">The sequence shown here is derived from an EMBL/GenBank/DDBJ whole genome shotgun (WGS) entry which is preliminary data.</text>
</comment>
<feature type="domain" description="TIL" evidence="3">
    <location>
        <begin position="30"/>
        <end position="87"/>
    </location>
</feature>
<sequence length="107" mass="11676">MCVKGCFCKKGFLANEVGGCCVKPEECGDCTGNRTYTDCGSACPPTCSNWREERMCIDVCVVGCFCKSGYVALDDGGKSRCVLPKDCPKLKKTIKGKPYAEDYRMTI</sequence>
<evidence type="ECO:0000256" key="1">
    <source>
        <dbReference type="ARBA" id="ARBA00022690"/>
    </source>
</evidence>
<keyword evidence="5" id="KW-1185">Reference proteome</keyword>
<dbReference type="PANTHER" id="PTHR23259">
    <property type="entry name" value="RIDDLE"/>
    <property type="match status" value="1"/>
</dbReference>
<name>A0ABN9GFM6_9NEOB</name>
<dbReference type="InterPro" id="IPR036084">
    <property type="entry name" value="Ser_inhib-like_sf"/>
</dbReference>
<accession>A0ABN9GFM6</accession>
<evidence type="ECO:0000259" key="3">
    <source>
        <dbReference type="Pfam" id="PF01826"/>
    </source>
</evidence>
<dbReference type="CDD" id="cd19941">
    <property type="entry name" value="TIL"/>
    <property type="match status" value="1"/>
</dbReference>
<proteinExistence type="predicted"/>
<dbReference type="Gene3D" id="2.10.25.10">
    <property type="entry name" value="Laminin"/>
    <property type="match status" value="1"/>
</dbReference>
<dbReference type="InterPro" id="IPR051368">
    <property type="entry name" value="SerProtInhib-TIL_Domain"/>
</dbReference>
<reference evidence="4" key="1">
    <citation type="submission" date="2023-05" db="EMBL/GenBank/DDBJ databases">
        <authorList>
            <person name="Stuckert A."/>
        </authorList>
    </citation>
    <scope>NUCLEOTIDE SEQUENCE</scope>
</reference>
<dbReference type="PANTHER" id="PTHR23259:SF70">
    <property type="entry name" value="ACCESSORY GLAND PROTEIN ACP62F-RELATED"/>
    <property type="match status" value="1"/>
</dbReference>
<protein>
    <recommendedName>
        <fullName evidence="3">TIL domain-containing protein</fullName>
    </recommendedName>
</protein>
<keyword evidence="1" id="KW-0646">Protease inhibitor</keyword>
<dbReference type="Pfam" id="PF01826">
    <property type="entry name" value="TIL"/>
    <property type="match status" value="1"/>
</dbReference>
<evidence type="ECO:0000313" key="4">
    <source>
        <dbReference type="EMBL" id="CAI9608231.1"/>
    </source>
</evidence>
<evidence type="ECO:0000313" key="5">
    <source>
        <dbReference type="Proteomes" id="UP001162483"/>
    </source>
</evidence>
<dbReference type="EMBL" id="CATNWA010018575">
    <property type="protein sequence ID" value="CAI9608231.1"/>
    <property type="molecule type" value="Genomic_DNA"/>
</dbReference>
<organism evidence="4 5">
    <name type="scientific">Staurois parvus</name>
    <dbReference type="NCBI Taxonomy" id="386267"/>
    <lineage>
        <taxon>Eukaryota</taxon>
        <taxon>Metazoa</taxon>
        <taxon>Chordata</taxon>
        <taxon>Craniata</taxon>
        <taxon>Vertebrata</taxon>
        <taxon>Euteleostomi</taxon>
        <taxon>Amphibia</taxon>
        <taxon>Batrachia</taxon>
        <taxon>Anura</taxon>
        <taxon>Neobatrachia</taxon>
        <taxon>Ranoidea</taxon>
        <taxon>Ranidae</taxon>
        <taxon>Staurois</taxon>
    </lineage>
</organism>
<gene>
    <name evidence="4" type="ORF">SPARVUS_LOCUS14067088</name>
</gene>
<dbReference type="Proteomes" id="UP001162483">
    <property type="component" value="Unassembled WGS sequence"/>
</dbReference>
<dbReference type="SUPFAM" id="SSF57567">
    <property type="entry name" value="Serine protease inhibitors"/>
    <property type="match status" value="1"/>
</dbReference>
<evidence type="ECO:0000256" key="2">
    <source>
        <dbReference type="ARBA" id="ARBA00023157"/>
    </source>
</evidence>